<gene>
    <name evidence="2" type="ORF">M413DRAFT_19880</name>
</gene>
<keyword evidence="3" id="KW-1185">Reference proteome</keyword>
<dbReference type="EMBL" id="KN831787">
    <property type="protein sequence ID" value="KIM39079.1"/>
    <property type="molecule type" value="Genomic_DNA"/>
</dbReference>
<evidence type="ECO:0000313" key="2">
    <source>
        <dbReference type="EMBL" id="KIM39079.1"/>
    </source>
</evidence>
<reference evidence="3" key="2">
    <citation type="submission" date="2015-01" db="EMBL/GenBank/DDBJ databases">
        <title>Evolutionary Origins and Diversification of the Mycorrhizal Mutualists.</title>
        <authorList>
            <consortium name="DOE Joint Genome Institute"/>
            <consortium name="Mycorrhizal Genomics Consortium"/>
            <person name="Kohler A."/>
            <person name="Kuo A."/>
            <person name="Nagy L.G."/>
            <person name="Floudas D."/>
            <person name="Copeland A."/>
            <person name="Barry K.W."/>
            <person name="Cichocki N."/>
            <person name="Veneault-Fourrey C."/>
            <person name="LaButti K."/>
            <person name="Lindquist E.A."/>
            <person name="Lipzen A."/>
            <person name="Lundell T."/>
            <person name="Morin E."/>
            <person name="Murat C."/>
            <person name="Riley R."/>
            <person name="Ohm R."/>
            <person name="Sun H."/>
            <person name="Tunlid A."/>
            <person name="Henrissat B."/>
            <person name="Grigoriev I.V."/>
            <person name="Hibbett D.S."/>
            <person name="Martin F."/>
        </authorList>
    </citation>
    <scope>NUCLEOTIDE SEQUENCE [LARGE SCALE GENOMIC DNA]</scope>
    <source>
        <strain evidence="3">h7</strain>
    </source>
</reference>
<feature type="region of interest" description="Disordered" evidence="1">
    <location>
        <begin position="390"/>
        <end position="412"/>
    </location>
</feature>
<feature type="region of interest" description="Disordered" evidence="1">
    <location>
        <begin position="457"/>
        <end position="486"/>
    </location>
</feature>
<dbReference type="InterPro" id="IPR027796">
    <property type="entry name" value="OTT_1508_deam-like"/>
</dbReference>
<name>A0A0C3C474_HEBCY</name>
<sequence length="486" mass="54522">MPQEVSPEFYLSLLSGRGDGSVSQENRNNDASTRLSVDKFPKDTHRLFSVLDALAAICVSKEKGDVFLLSLAMNPESATLYVATNRRAQPERTTHLVNLQGQLKALSEALTQNQGCLISISIYHHCYKKVQKRFNKRGLAILSHYDAIIKGLEAKNSADDGEDLAHTRFALENIRDCLQCENSQGSCLTNLIEALDALNDAWWPRRTVRRFLQKMLILHQHIRAILRIAWSTRLSPFLKGTFNIVPVPPTLRKLSVEFTPEKVFSVTFSQQGKLNTNVHAECRLLAYHHQRPEIQPYRYFGGSKLSCHGCATFFRAFNDSAKIFDHLPQYYTKGCSDTIYLRWVFPSLLLEEEGKRLSPGTLSFDDTVQANMRDILGKELEAYAHEVGKHIAASTTPESDTSDASDGPREVEVDCDSDHNDMMATTAPTTTMTATTTTMMMTMAVIMVTIATTTVTTDGDCSHDDDRSGTTTMGSGYDHHRRRWGR</sequence>
<dbReference type="HOGENOM" id="CLU_040948_0_0_1"/>
<feature type="compositionally biased region" description="Polar residues" evidence="1">
    <location>
        <begin position="393"/>
        <end position="404"/>
    </location>
</feature>
<proteinExistence type="predicted"/>
<evidence type="ECO:0000313" key="3">
    <source>
        <dbReference type="Proteomes" id="UP000053424"/>
    </source>
</evidence>
<protein>
    <submittedName>
        <fullName evidence="2">Uncharacterized protein</fullName>
    </submittedName>
</protein>
<reference evidence="2 3" key="1">
    <citation type="submission" date="2014-04" db="EMBL/GenBank/DDBJ databases">
        <authorList>
            <consortium name="DOE Joint Genome Institute"/>
            <person name="Kuo A."/>
            <person name="Gay G."/>
            <person name="Dore J."/>
            <person name="Kohler A."/>
            <person name="Nagy L.G."/>
            <person name="Floudas D."/>
            <person name="Copeland A."/>
            <person name="Barry K.W."/>
            <person name="Cichocki N."/>
            <person name="Veneault-Fourrey C."/>
            <person name="LaButti K."/>
            <person name="Lindquist E.A."/>
            <person name="Lipzen A."/>
            <person name="Lundell T."/>
            <person name="Morin E."/>
            <person name="Murat C."/>
            <person name="Sun H."/>
            <person name="Tunlid A."/>
            <person name="Henrissat B."/>
            <person name="Grigoriev I.V."/>
            <person name="Hibbett D.S."/>
            <person name="Martin F."/>
            <person name="Nordberg H.P."/>
            <person name="Cantor M.N."/>
            <person name="Hua S.X."/>
        </authorList>
    </citation>
    <scope>NUCLEOTIDE SEQUENCE [LARGE SCALE GENOMIC DNA]</scope>
    <source>
        <strain evidence="3">h7</strain>
    </source>
</reference>
<dbReference type="Pfam" id="PF14441">
    <property type="entry name" value="OTT_1508_deam"/>
    <property type="match status" value="1"/>
</dbReference>
<accession>A0A0C3C474</accession>
<dbReference type="OrthoDB" id="2939423at2759"/>
<evidence type="ECO:0000256" key="1">
    <source>
        <dbReference type="SAM" id="MobiDB-lite"/>
    </source>
</evidence>
<dbReference type="Proteomes" id="UP000053424">
    <property type="component" value="Unassembled WGS sequence"/>
</dbReference>
<organism evidence="2 3">
    <name type="scientific">Hebeloma cylindrosporum</name>
    <dbReference type="NCBI Taxonomy" id="76867"/>
    <lineage>
        <taxon>Eukaryota</taxon>
        <taxon>Fungi</taxon>
        <taxon>Dikarya</taxon>
        <taxon>Basidiomycota</taxon>
        <taxon>Agaricomycotina</taxon>
        <taxon>Agaricomycetes</taxon>
        <taxon>Agaricomycetidae</taxon>
        <taxon>Agaricales</taxon>
        <taxon>Agaricineae</taxon>
        <taxon>Hymenogastraceae</taxon>
        <taxon>Hebeloma</taxon>
    </lineage>
</organism>
<dbReference type="STRING" id="686832.A0A0C3C474"/>
<dbReference type="AlphaFoldDB" id="A0A0C3C474"/>